<feature type="coiled-coil region" evidence="1">
    <location>
        <begin position="43"/>
        <end position="84"/>
    </location>
</feature>
<evidence type="ECO:0000256" key="2">
    <source>
        <dbReference type="SAM" id="MobiDB-lite"/>
    </source>
</evidence>
<protein>
    <submittedName>
        <fullName evidence="3">Uncharacterized protein</fullName>
    </submittedName>
</protein>
<accession>A0ABD2NSJ0</accession>
<dbReference type="Gene3D" id="6.10.250.1080">
    <property type="match status" value="1"/>
</dbReference>
<dbReference type="AlphaFoldDB" id="A0ABD2NSJ0"/>
<feature type="region of interest" description="Disordered" evidence="2">
    <location>
        <begin position="84"/>
        <end position="107"/>
    </location>
</feature>
<reference evidence="3 4" key="1">
    <citation type="journal article" date="2021" name="BMC Biol.">
        <title>Horizontally acquired antibacterial genes associated with adaptive radiation of ladybird beetles.</title>
        <authorList>
            <person name="Li H.S."/>
            <person name="Tang X.F."/>
            <person name="Huang Y.H."/>
            <person name="Xu Z.Y."/>
            <person name="Chen M.L."/>
            <person name="Du X.Y."/>
            <person name="Qiu B.Y."/>
            <person name="Chen P.T."/>
            <person name="Zhang W."/>
            <person name="Slipinski A."/>
            <person name="Escalona H.E."/>
            <person name="Waterhouse R.M."/>
            <person name="Zwick A."/>
            <person name="Pang H."/>
        </authorList>
    </citation>
    <scope>NUCLEOTIDE SEQUENCE [LARGE SCALE GENOMIC DNA]</scope>
    <source>
        <strain evidence="3">SYSU2018</strain>
    </source>
</reference>
<keyword evidence="1" id="KW-0175">Coiled coil</keyword>
<keyword evidence="4" id="KW-1185">Reference proteome</keyword>
<sequence length="107" mass="12566">MDHNTFKKLINDTITEVLFPFKQQMKIATKSMKESVQFMPDSYEEYRVTMENIKEQLKTISKENELLQNRITILETNNDNLEQKERSNNLVTTGIPKQKDEDVGKVV</sequence>
<proteinExistence type="predicted"/>
<evidence type="ECO:0000256" key="1">
    <source>
        <dbReference type="SAM" id="Coils"/>
    </source>
</evidence>
<dbReference type="EMBL" id="JABFTP020000144">
    <property type="protein sequence ID" value="KAL3281336.1"/>
    <property type="molecule type" value="Genomic_DNA"/>
</dbReference>
<feature type="compositionally biased region" description="Basic and acidic residues" evidence="2">
    <location>
        <begin position="97"/>
        <end position="107"/>
    </location>
</feature>
<organism evidence="3 4">
    <name type="scientific">Cryptolaemus montrouzieri</name>
    <dbReference type="NCBI Taxonomy" id="559131"/>
    <lineage>
        <taxon>Eukaryota</taxon>
        <taxon>Metazoa</taxon>
        <taxon>Ecdysozoa</taxon>
        <taxon>Arthropoda</taxon>
        <taxon>Hexapoda</taxon>
        <taxon>Insecta</taxon>
        <taxon>Pterygota</taxon>
        <taxon>Neoptera</taxon>
        <taxon>Endopterygota</taxon>
        <taxon>Coleoptera</taxon>
        <taxon>Polyphaga</taxon>
        <taxon>Cucujiformia</taxon>
        <taxon>Coccinelloidea</taxon>
        <taxon>Coccinellidae</taxon>
        <taxon>Scymninae</taxon>
        <taxon>Scymnini</taxon>
        <taxon>Cryptolaemus</taxon>
    </lineage>
</organism>
<comment type="caution">
    <text evidence="3">The sequence shown here is derived from an EMBL/GenBank/DDBJ whole genome shotgun (WGS) entry which is preliminary data.</text>
</comment>
<dbReference type="Proteomes" id="UP001516400">
    <property type="component" value="Unassembled WGS sequence"/>
</dbReference>
<evidence type="ECO:0000313" key="3">
    <source>
        <dbReference type="EMBL" id="KAL3281336.1"/>
    </source>
</evidence>
<name>A0ABD2NSJ0_9CUCU</name>
<evidence type="ECO:0000313" key="4">
    <source>
        <dbReference type="Proteomes" id="UP001516400"/>
    </source>
</evidence>
<gene>
    <name evidence="3" type="ORF">HHI36_004543</name>
</gene>